<protein>
    <submittedName>
        <fullName evidence="4">Uncharacterized protein</fullName>
    </submittedName>
</protein>
<feature type="signal peptide" evidence="3">
    <location>
        <begin position="1"/>
        <end position="24"/>
    </location>
</feature>
<dbReference type="GeneID" id="30907991"/>
<feature type="compositionally biased region" description="Acidic residues" evidence="1">
    <location>
        <begin position="70"/>
        <end position="91"/>
    </location>
</feature>
<keyword evidence="3" id="KW-0732">Signal</keyword>
<proteinExistence type="predicted"/>
<feature type="transmembrane region" description="Helical" evidence="2">
    <location>
        <begin position="197"/>
        <end position="219"/>
    </location>
</feature>
<keyword evidence="2" id="KW-0472">Membrane</keyword>
<keyword evidence="5" id="KW-1185">Reference proteome</keyword>
<evidence type="ECO:0000256" key="3">
    <source>
        <dbReference type="SAM" id="SignalP"/>
    </source>
</evidence>
<evidence type="ECO:0000256" key="1">
    <source>
        <dbReference type="SAM" id="MobiDB-lite"/>
    </source>
</evidence>
<evidence type="ECO:0000313" key="5">
    <source>
        <dbReference type="Proteomes" id="UP000092716"/>
    </source>
</evidence>
<organism evidence="4 5">
    <name type="scientific">Plasmodium coatneyi</name>
    <dbReference type="NCBI Taxonomy" id="208452"/>
    <lineage>
        <taxon>Eukaryota</taxon>
        <taxon>Sar</taxon>
        <taxon>Alveolata</taxon>
        <taxon>Apicomplexa</taxon>
        <taxon>Aconoidasida</taxon>
        <taxon>Haemosporida</taxon>
        <taxon>Plasmodiidae</taxon>
        <taxon>Plasmodium</taxon>
    </lineage>
</organism>
<dbReference type="EMBL" id="CP016243">
    <property type="protein sequence ID" value="ANQ06675.1"/>
    <property type="molecule type" value="Genomic_DNA"/>
</dbReference>
<keyword evidence="2" id="KW-1133">Transmembrane helix</keyword>
<evidence type="ECO:0000256" key="2">
    <source>
        <dbReference type="SAM" id="Phobius"/>
    </source>
</evidence>
<dbReference type="AlphaFoldDB" id="A0A1B1DVS7"/>
<dbReference type="OrthoDB" id="392922at2759"/>
<feature type="compositionally biased region" description="Basic and acidic residues" evidence="1">
    <location>
        <begin position="54"/>
        <end position="69"/>
    </location>
</feature>
<keyword evidence="2" id="KW-0812">Transmembrane</keyword>
<accession>A0A1B1DVS7</accession>
<name>A0A1B1DVS7_9APIC</name>
<gene>
    <name evidence="4" type="ORF">PCOAH_00012650</name>
</gene>
<dbReference type="RefSeq" id="XP_019913370.1">
    <property type="nucleotide sequence ID" value="XM_020058074.1"/>
</dbReference>
<dbReference type="KEGG" id="pcot:PCOAH_00012650"/>
<sequence>MFCDKFVFLFFFSLLTIVWRDVHSRDVNENKIVVNPVDTGTPGGDNSSGGKKGSSGDEKANKADKVGKPDEEEEDEPDVDVDADETEDASPEGEATTPKDYPTEGKDNQENNMDAIINEYYTNVLIPKESKDRAEMEEEKNKMSLITRIKKFFTKKEEETEENPPTLIEYIRQKNKKIWDLEEEKASRDRTKSMYKYLFWTTAYLLINVAIIPFLSYFYMYKRVKNTIMEEYKNNPDRRLVPYNYDFSSNRPSVKISGRTFRNCRYYPPKRRTQFPFLVGMLNGSPYAIVKL</sequence>
<feature type="region of interest" description="Disordered" evidence="1">
    <location>
        <begin position="34"/>
        <end position="109"/>
    </location>
</feature>
<evidence type="ECO:0000313" key="4">
    <source>
        <dbReference type="EMBL" id="ANQ06675.1"/>
    </source>
</evidence>
<feature type="compositionally biased region" description="Gly residues" evidence="1">
    <location>
        <begin position="41"/>
        <end position="53"/>
    </location>
</feature>
<feature type="chain" id="PRO_5008521269" evidence="3">
    <location>
        <begin position="25"/>
        <end position="292"/>
    </location>
</feature>
<reference evidence="5" key="1">
    <citation type="submission" date="2016-06" db="EMBL/GenBank/DDBJ databases">
        <title>First high quality genome sequence of Plasmodium coatneyi using continuous long reads from single molecule, real-time sequencing.</title>
        <authorList>
            <person name="Chien J.-T."/>
            <person name="Pakala S.B."/>
            <person name="Geraldo J.A."/>
            <person name="Lapp S.A."/>
            <person name="Barnwell J.W."/>
            <person name="Kissinger J.C."/>
            <person name="Galinski M.R."/>
            <person name="Humphrey J.C."/>
        </authorList>
    </citation>
    <scope>NUCLEOTIDE SEQUENCE [LARGE SCALE GENOMIC DNA]</scope>
    <source>
        <strain evidence="5">Hackeri</strain>
    </source>
</reference>
<dbReference type="VEuPathDB" id="PlasmoDB:PCOAH_00012650"/>
<dbReference type="Proteomes" id="UP000092716">
    <property type="component" value="Chromosome 5"/>
</dbReference>